<accession>A0A8J3CMS5</accession>
<reference evidence="12" key="2">
    <citation type="submission" date="2020-09" db="EMBL/GenBank/DDBJ databases">
        <authorList>
            <person name="Sun Q."/>
            <person name="Kim S."/>
        </authorList>
    </citation>
    <scope>NUCLEOTIDE SEQUENCE</scope>
    <source>
        <strain evidence="12">KCTC 32513</strain>
    </source>
</reference>
<dbReference type="Pfam" id="PF01135">
    <property type="entry name" value="PCMT"/>
    <property type="match status" value="1"/>
</dbReference>
<evidence type="ECO:0000256" key="4">
    <source>
        <dbReference type="ARBA" id="ARBA00013346"/>
    </source>
</evidence>
<dbReference type="NCBIfam" id="NF001453">
    <property type="entry name" value="PRK00312.1"/>
    <property type="match status" value="1"/>
</dbReference>
<evidence type="ECO:0000256" key="8">
    <source>
        <dbReference type="ARBA" id="ARBA00022691"/>
    </source>
</evidence>
<keyword evidence="13" id="KW-1185">Reference proteome</keyword>
<gene>
    <name evidence="12" type="primary">pcm</name>
    <name evidence="12" type="ORF">GCM10009069_01650</name>
</gene>
<evidence type="ECO:0000256" key="2">
    <source>
        <dbReference type="ARBA" id="ARBA00005369"/>
    </source>
</evidence>
<dbReference type="RefSeq" id="WP_189494377.1">
    <property type="nucleotide sequence ID" value="NZ_BMZH01000001.1"/>
</dbReference>
<reference evidence="12" key="1">
    <citation type="journal article" date="2014" name="Int. J. Syst. Evol. Microbiol.">
        <title>Complete genome sequence of Corynebacterium casei LMG S-19264T (=DSM 44701T), isolated from a smear-ripened cheese.</title>
        <authorList>
            <consortium name="US DOE Joint Genome Institute (JGI-PGF)"/>
            <person name="Walter F."/>
            <person name="Albersmeier A."/>
            <person name="Kalinowski J."/>
            <person name="Ruckert C."/>
        </authorList>
    </citation>
    <scope>NUCLEOTIDE SEQUENCE</scope>
    <source>
        <strain evidence="12">KCTC 32513</strain>
    </source>
</reference>
<proteinExistence type="inferred from homology"/>
<evidence type="ECO:0000256" key="7">
    <source>
        <dbReference type="ARBA" id="ARBA00022679"/>
    </source>
</evidence>
<name>A0A8J3CMS5_9PROT</name>
<comment type="caution">
    <text evidence="12">The sequence shown here is derived from an EMBL/GenBank/DDBJ whole genome shotgun (WGS) entry which is preliminary data.</text>
</comment>
<evidence type="ECO:0000256" key="5">
    <source>
        <dbReference type="ARBA" id="ARBA00022490"/>
    </source>
</evidence>
<dbReference type="Gene3D" id="3.40.50.150">
    <property type="entry name" value="Vaccinia Virus protein VP39"/>
    <property type="match status" value="1"/>
</dbReference>
<evidence type="ECO:0000256" key="11">
    <source>
        <dbReference type="ARBA" id="ARBA00031350"/>
    </source>
</evidence>
<evidence type="ECO:0000256" key="6">
    <source>
        <dbReference type="ARBA" id="ARBA00022603"/>
    </source>
</evidence>
<dbReference type="InterPro" id="IPR029063">
    <property type="entry name" value="SAM-dependent_MTases_sf"/>
</dbReference>
<protein>
    <recommendedName>
        <fullName evidence="4">Protein-L-isoaspartate O-methyltransferase</fullName>
        <ecNumber evidence="3">2.1.1.77</ecNumber>
    </recommendedName>
    <alternativeName>
        <fullName evidence="11">L-isoaspartyl protein carboxyl methyltransferase</fullName>
    </alternativeName>
    <alternativeName>
        <fullName evidence="9">Protein L-isoaspartyl methyltransferase</fullName>
    </alternativeName>
    <alternativeName>
        <fullName evidence="10">Protein-beta-aspartate methyltransferase</fullName>
    </alternativeName>
</protein>
<dbReference type="PANTHER" id="PTHR11579">
    <property type="entry name" value="PROTEIN-L-ISOASPARTATE O-METHYLTRANSFERASE"/>
    <property type="match status" value="1"/>
</dbReference>
<dbReference type="AlphaFoldDB" id="A0A8J3CMS5"/>
<evidence type="ECO:0000256" key="10">
    <source>
        <dbReference type="ARBA" id="ARBA00031323"/>
    </source>
</evidence>
<evidence type="ECO:0000256" key="9">
    <source>
        <dbReference type="ARBA" id="ARBA00030757"/>
    </source>
</evidence>
<keyword evidence="5" id="KW-0963">Cytoplasm</keyword>
<evidence type="ECO:0000256" key="3">
    <source>
        <dbReference type="ARBA" id="ARBA00011890"/>
    </source>
</evidence>
<dbReference type="GO" id="GO:0004719">
    <property type="term" value="F:protein-L-isoaspartate (D-aspartate) O-methyltransferase activity"/>
    <property type="evidence" value="ECO:0007669"/>
    <property type="project" value="UniProtKB-EC"/>
</dbReference>
<evidence type="ECO:0000256" key="1">
    <source>
        <dbReference type="ARBA" id="ARBA00004496"/>
    </source>
</evidence>
<keyword evidence="6" id="KW-0489">Methyltransferase</keyword>
<comment type="similarity">
    <text evidence="2">Belongs to the methyltransferase superfamily. L-isoaspartyl/D-aspartyl protein methyltransferase family.</text>
</comment>
<dbReference type="InterPro" id="IPR000682">
    <property type="entry name" value="PCMT"/>
</dbReference>
<keyword evidence="8" id="KW-0949">S-adenosyl-L-methionine</keyword>
<sequence>MSFDPRLVDMVMRLRSRGISDASTLRAMELVPRKRFIAAELSERAYEEIALPIACGQQVSAPMTTALLVQMLALTDRSKVLEIGSGSGWMSGVMAQRARRVYAVERYVGLVEAAEDRLREFGIHNVEIRHGDGRYGWAGQAPFDRIVLGCAVRAVPQKVLDQLGPNGRLVAVVDGTLTLIERARKHLTEKEFVPLALPMIEAGKSKTL</sequence>
<dbReference type="EMBL" id="BMZH01000001">
    <property type="protein sequence ID" value="GHA82197.1"/>
    <property type="molecule type" value="Genomic_DNA"/>
</dbReference>
<dbReference type="EC" id="2.1.1.77" evidence="3"/>
<comment type="subcellular location">
    <subcellularLocation>
        <location evidence="1">Cytoplasm</location>
    </subcellularLocation>
</comment>
<dbReference type="GO" id="GO:0032259">
    <property type="term" value="P:methylation"/>
    <property type="evidence" value="ECO:0007669"/>
    <property type="project" value="UniProtKB-KW"/>
</dbReference>
<dbReference type="CDD" id="cd02440">
    <property type="entry name" value="AdoMet_MTases"/>
    <property type="match status" value="1"/>
</dbReference>
<dbReference type="Proteomes" id="UP000634004">
    <property type="component" value="Unassembled WGS sequence"/>
</dbReference>
<dbReference type="PANTHER" id="PTHR11579:SF0">
    <property type="entry name" value="PROTEIN-L-ISOASPARTATE(D-ASPARTATE) O-METHYLTRANSFERASE"/>
    <property type="match status" value="1"/>
</dbReference>
<organism evidence="12 13">
    <name type="scientific">Algimonas arctica</name>
    <dbReference type="NCBI Taxonomy" id="1479486"/>
    <lineage>
        <taxon>Bacteria</taxon>
        <taxon>Pseudomonadati</taxon>
        <taxon>Pseudomonadota</taxon>
        <taxon>Alphaproteobacteria</taxon>
        <taxon>Maricaulales</taxon>
        <taxon>Robiginitomaculaceae</taxon>
        <taxon>Algimonas</taxon>
    </lineage>
</organism>
<dbReference type="SUPFAM" id="SSF53335">
    <property type="entry name" value="S-adenosyl-L-methionine-dependent methyltransferases"/>
    <property type="match status" value="1"/>
</dbReference>
<keyword evidence="7" id="KW-0808">Transferase</keyword>
<dbReference type="PROSITE" id="PS01279">
    <property type="entry name" value="PCMT"/>
    <property type="match status" value="1"/>
</dbReference>
<evidence type="ECO:0000313" key="13">
    <source>
        <dbReference type="Proteomes" id="UP000634004"/>
    </source>
</evidence>
<dbReference type="GO" id="GO:0005737">
    <property type="term" value="C:cytoplasm"/>
    <property type="evidence" value="ECO:0007669"/>
    <property type="project" value="UniProtKB-SubCell"/>
</dbReference>
<evidence type="ECO:0000313" key="12">
    <source>
        <dbReference type="EMBL" id="GHA82197.1"/>
    </source>
</evidence>